<protein>
    <submittedName>
        <fullName evidence="5">AraC family transcriptional regulator</fullName>
    </submittedName>
</protein>
<organism evidence="5 6">
    <name type="scientific">Paenibacillus terreus</name>
    <dbReference type="NCBI Taxonomy" id="1387834"/>
    <lineage>
        <taxon>Bacteria</taxon>
        <taxon>Bacillati</taxon>
        <taxon>Bacillota</taxon>
        <taxon>Bacilli</taxon>
        <taxon>Bacillales</taxon>
        <taxon>Paenibacillaceae</taxon>
        <taxon>Paenibacillus</taxon>
    </lineage>
</organism>
<name>A0ABV5BAI8_9BACL</name>
<sequence length="303" mass="34837">MLIPEQYRSYLFPHSRWLPAINWNIKLFGAHMQQVDKGWKVPEESHPAFEIVLILQGSQRIVLGHIEQDLAEGDIFLIPPGTRHVIECVNDQGLTYFIAHFNLDDALFHQEMRRSGQMYFPAGTKENERLKEGLMNWVQLLQSEREYTTSDLFRIQAGLFEILNLLAQHASSRAATAVSPTVGHYAALIAESIKSNFSQGNMQNEVLRDKEIRIEDIAASLNISPGYALEVFQKVYGISPRKYLSELKLHEAKQLIQQPDLDLTRIATMLGYSSLAHFSRQFKRWTGMSPRQYRQTLGNIQFF</sequence>
<evidence type="ECO:0000256" key="1">
    <source>
        <dbReference type="ARBA" id="ARBA00023015"/>
    </source>
</evidence>
<proteinExistence type="predicted"/>
<dbReference type="Gene3D" id="1.10.10.60">
    <property type="entry name" value="Homeodomain-like"/>
    <property type="match status" value="2"/>
</dbReference>
<dbReference type="InterPro" id="IPR020449">
    <property type="entry name" value="Tscrpt_reg_AraC-type_HTH"/>
</dbReference>
<dbReference type="SMART" id="SM00342">
    <property type="entry name" value="HTH_ARAC"/>
    <property type="match status" value="1"/>
</dbReference>
<dbReference type="RefSeq" id="WP_375526461.1">
    <property type="nucleotide sequence ID" value="NZ_JBHILM010000019.1"/>
</dbReference>
<keyword evidence="6" id="KW-1185">Reference proteome</keyword>
<dbReference type="Pfam" id="PF02311">
    <property type="entry name" value="AraC_binding"/>
    <property type="match status" value="1"/>
</dbReference>
<feature type="domain" description="HTH araC/xylS-type" evidence="4">
    <location>
        <begin position="187"/>
        <end position="296"/>
    </location>
</feature>
<keyword evidence="2" id="KW-0238">DNA-binding</keyword>
<dbReference type="EMBL" id="JBHILM010000019">
    <property type="protein sequence ID" value="MFB5682718.1"/>
    <property type="molecule type" value="Genomic_DNA"/>
</dbReference>
<evidence type="ECO:0000256" key="3">
    <source>
        <dbReference type="ARBA" id="ARBA00023163"/>
    </source>
</evidence>
<reference evidence="5 6" key="1">
    <citation type="submission" date="2024-09" db="EMBL/GenBank/DDBJ databases">
        <authorList>
            <person name="Ruan L."/>
        </authorList>
    </citation>
    <scope>NUCLEOTIDE SEQUENCE [LARGE SCALE GENOMIC DNA]</scope>
    <source>
        <strain evidence="5 6">D33</strain>
    </source>
</reference>
<keyword evidence="3" id="KW-0804">Transcription</keyword>
<dbReference type="InterPro" id="IPR003313">
    <property type="entry name" value="AraC-bd"/>
</dbReference>
<dbReference type="PROSITE" id="PS00041">
    <property type="entry name" value="HTH_ARAC_FAMILY_1"/>
    <property type="match status" value="1"/>
</dbReference>
<dbReference type="InterPro" id="IPR018062">
    <property type="entry name" value="HTH_AraC-typ_CS"/>
</dbReference>
<dbReference type="PANTHER" id="PTHR43280">
    <property type="entry name" value="ARAC-FAMILY TRANSCRIPTIONAL REGULATOR"/>
    <property type="match status" value="1"/>
</dbReference>
<evidence type="ECO:0000259" key="4">
    <source>
        <dbReference type="PROSITE" id="PS01124"/>
    </source>
</evidence>
<dbReference type="InterPro" id="IPR009057">
    <property type="entry name" value="Homeodomain-like_sf"/>
</dbReference>
<evidence type="ECO:0000313" key="6">
    <source>
        <dbReference type="Proteomes" id="UP001580407"/>
    </source>
</evidence>
<comment type="caution">
    <text evidence="5">The sequence shown here is derived from an EMBL/GenBank/DDBJ whole genome shotgun (WGS) entry which is preliminary data.</text>
</comment>
<dbReference type="SUPFAM" id="SSF51215">
    <property type="entry name" value="Regulatory protein AraC"/>
    <property type="match status" value="1"/>
</dbReference>
<evidence type="ECO:0000256" key="2">
    <source>
        <dbReference type="ARBA" id="ARBA00023125"/>
    </source>
</evidence>
<dbReference type="PROSITE" id="PS01124">
    <property type="entry name" value="HTH_ARAC_FAMILY_2"/>
    <property type="match status" value="1"/>
</dbReference>
<dbReference type="Gene3D" id="2.60.120.10">
    <property type="entry name" value="Jelly Rolls"/>
    <property type="match status" value="1"/>
</dbReference>
<dbReference type="InterPro" id="IPR018060">
    <property type="entry name" value="HTH_AraC"/>
</dbReference>
<evidence type="ECO:0000313" key="5">
    <source>
        <dbReference type="EMBL" id="MFB5682718.1"/>
    </source>
</evidence>
<keyword evidence="1" id="KW-0805">Transcription regulation</keyword>
<dbReference type="Proteomes" id="UP001580407">
    <property type="component" value="Unassembled WGS sequence"/>
</dbReference>
<dbReference type="PANTHER" id="PTHR43280:SF28">
    <property type="entry name" value="HTH-TYPE TRANSCRIPTIONAL ACTIVATOR RHAS"/>
    <property type="match status" value="1"/>
</dbReference>
<dbReference type="SUPFAM" id="SSF46689">
    <property type="entry name" value="Homeodomain-like"/>
    <property type="match status" value="1"/>
</dbReference>
<gene>
    <name evidence="5" type="ORF">ACE3NQ_17510</name>
</gene>
<dbReference type="Pfam" id="PF12833">
    <property type="entry name" value="HTH_18"/>
    <property type="match status" value="1"/>
</dbReference>
<accession>A0ABV5BAI8</accession>
<dbReference type="InterPro" id="IPR014710">
    <property type="entry name" value="RmlC-like_jellyroll"/>
</dbReference>
<dbReference type="InterPro" id="IPR037923">
    <property type="entry name" value="HTH-like"/>
</dbReference>
<dbReference type="PRINTS" id="PR00032">
    <property type="entry name" value="HTHARAC"/>
</dbReference>